<dbReference type="GO" id="GO:0004519">
    <property type="term" value="F:endonuclease activity"/>
    <property type="evidence" value="ECO:0007669"/>
    <property type="project" value="UniProtKB-KW"/>
</dbReference>
<proteinExistence type="inferred from homology"/>
<dbReference type="Gene3D" id="3.60.21.10">
    <property type="match status" value="1"/>
</dbReference>
<dbReference type="PANTHER" id="PTHR30337:SF0">
    <property type="entry name" value="NUCLEASE SBCCD SUBUNIT D"/>
    <property type="match status" value="1"/>
</dbReference>
<evidence type="ECO:0000256" key="4">
    <source>
        <dbReference type="ARBA" id="ARBA00022722"/>
    </source>
</evidence>
<dbReference type="GO" id="GO:0008408">
    <property type="term" value="F:3'-5' exonuclease activity"/>
    <property type="evidence" value="ECO:0007669"/>
    <property type="project" value="InterPro"/>
</dbReference>
<evidence type="ECO:0000259" key="8">
    <source>
        <dbReference type="Pfam" id="PF00149"/>
    </source>
</evidence>
<dbReference type="SUPFAM" id="SSF56300">
    <property type="entry name" value="Metallo-dependent phosphatases"/>
    <property type="match status" value="1"/>
</dbReference>
<feature type="domain" description="Nuclease SbcCD subunit D C-terminal" evidence="9">
    <location>
        <begin position="285"/>
        <end position="374"/>
    </location>
</feature>
<dbReference type="AlphaFoldDB" id="A0A6N3G5J2"/>
<evidence type="ECO:0000256" key="7">
    <source>
        <dbReference type="RuleBase" id="RU363069"/>
    </source>
</evidence>
<evidence type="ECO:0000256" key="2">
    <source>
        <dbReference type="ARBA" id="ARBA00011322"/>
    </source>
</evidence>
<keyword evidence="7" id="KW-0233">DNA recombination</keyword>
<dbReference type="InterPro" id="IPR041796">
    <property type="entry name" value="Mre11_N"/>
</dbReference>
<evidence type="ECO:0000313" key="10">
    <source>
        <dbReference type="EMBL" id="VYU60007.1"/>
    </source>
</evidence>
<dbReference type="InterPro" id="IPR026843">
    <property type="entry name" value="SbcD_C"/>
</dbReference>
<feature type="domain" description="Calcineurin-like phosphoesterase" evidence="8">
    <location>
        <begin position="1"/>
        <end position="234"/>
    </location>
</feature>
<dbReference type="GO" id="GO:0006260">
    <property type="term" value="P:DNA replication"/>
    <property type="evidence" value="ECO:0007669"/>
    <property type="project" value="UniProtKB-KW"/>
</dbReference>
<organism evidence="10">
    <name type="scientific">Clostridium paraputrificum</name>
    <dbReference type="NCBI Taxonomy" id="29363"/>
    <lineage>
        <taxon>Bacteria</taxon>
        <taxon>Bacillati</taxon>
        <taxon>Bacillota</taxon>
        <taxon>Clostridia</taxon>
        <taxon>Eubacteriales</taxon>
        <taxon>Clostridiaceae</taxon>
        <taxon>Clostridium</taxon>
    </lineage>
</organism>
<dbReference type="InterPro" id="IPR050535">
    <property type="entry name" value="DNA_Repair-Maintenance_Comp"/>
</dbReference>
<protein>
    <recommendedName>
        <fullName evidence="3 7">Nuclease SbcCD subunit D</fullName>
    </recommendedName>
</protein>
<keyword evidence="5 7" id="KW-0378">Hydrolase</keyword>
<evidence type="ECO:0000256" key="1">
    <source>
        <dbReference type="ARBA" id="ARBA00010555"/>
    </source>
</evidence>
<dbReference type="InterPro" id="IPR004593">
    <property type="entry name" value="SbcD"/>
</dbReference>
<keyword evidence="4 7" id="KW-0540">Nuclease</keyword>
<comment type="similarity">
    <text evidence="1 7">Belongs to the SbcD family.</text>
</comment>
<dbReference type="Pfam" id="PF12320">
    <property type="entry name" value="SbcD_C"/>
    <property type="match status" value="1"/>
</dbReference>
<dbReference type="GO" id="GO:0006310">
    <property type="term" value="P:DNA recombination"/>
    <property type="evidence" value="ECO:0007669"/>
    <property type="project" value="UniProtKB-KW"/>
</dbReference>
<keyword evidence="7" id="KW-0235">DNA replication</keyword>
<comment type="subunit">
    <text evidence="2 7">Heterodimer of SbcC and SbcD.</text>
</comment>
<dbReference type="PANTHER" id="PTHR30337">
    <property type="entry name" value="COMPONENT OF ATP-DEPENDENT DSDNA EXONUCLEASE"/>
    <property type="match status" value="1"/>
</dbReference>
<reference evidence="10" key="1">
    <citation type="submission" date="2019-11" db="EMBL/GenBank/DDBJ databases">
        <authorList>
            <person name="Feng L."/>
        </authorList>
    </citation>
    <scope>NUCLEOTIDE SEQUENCE</scope>
    <source>
        <strain evidence="10">CParaputrificumLFYP93</strain>
    </source>
</reference>
<gene>
    <name evidence="7 10" type="primary">sbcD</name>
    <name evidence="10" type="ORF">CPLFYP93_02908</name>
</gene>
<comment type="function">
    <text evidence="7">SbcCD cleaves DNA hairpin structures. These structures can inhibit DNA replication and are intermediates in certain DNA recombination reactions. The complex acts as a 3'-&gt;5' double strand exonuclease that can open hairpins. It also has a 5' single-strand endonuclease activity.</text>
</comment>
<keyword evidence="7" id="KW-0255">Endonuclease</keyword>
<dbReference type="EMBL" id="CACRTV010000076">
    <property type="protein sequence ID" value="VYU60007.1"/>
    <property type="molecule type" value="Genomic_DNA"/>
</dbReference>
<sequence length="401" mass="45919">MKIIHTGDWHIGKIVNEFSMIDDQRYILNELIKLINFEKPDVLIIAGDIYDRSIPPVEAVDLLNEVFSKILIDNKVKIVAISGNHDSGERVSFGSKILEKEGLYIQGIIEDEIKSITIDDEEGSVNFYMIPYVDPAILRRKFNNPEIRNHNDAMKELINRIKPSLNEGERNIVVTHGYVTYKRKDAMDKDVENLYELAELEVSDSERPLSIGGTDLIDSDNFDCFDYVALGHLHGRQKVGREEIRYSGSLMKYSFSEINHKKGVVIIEIDGNKNINIRQEELSPKRNMRIIKGPLDELIKAGLEDCSNREDYIQAILTDEGEIIDPIGKLRSAYPNIMILKREEKKNIGTSLTAASKGYKSKSELELFEEYYDRLGSGEFTEEKKEVIRNVINEVFREEGK</sequence>
<dbReference type="InterPro" id="IPR029052">
    <property type="entry name" value="Metallo-depent_PP-like"/>
</dbReference>
<name>A0A6N3G5J2_9CLOT</name>
<evidence type="ECO:0000256" key="3">
    <source>
        <dbReference type="ARBA" id="ARBA00013365"/>
    </source>
</evidence>
<dbReference type="NCBIfam" id="TIGR00619">
    <property type="entry name" value="sbcd"/>
    <property type="match status" value="1"/>
</dbReference>
<dbReference type="CDD" id="cd00840">
    <property type="entry name" value="MPP_Mre11_N"/>
    <property type="match status" value="1"/>
</dbReference>
<evidence type="ECO:0000259" key="9">
    <source>
        <dbReference type="Pfam" id="PF12320"/>
    </source>
</evidence>
<evidence type="ECO:0000256" key="5">
    <source>
        <dbReference type="ARBA" id="ARBA00022801"/>
    </source>
</evidence>
<keyword evidence="6 7" id="KW-0269">Exonuclease</keyword>
<evidence type="ECO:0000256" key="6">
    <source>
        <dbReference type="ARBA" id="ARBA00022839"/>
    </source>
</evidence>
<dbReference type="InterPro" id="IPR004843">
    <property type="entry name" value="Calcineurin-like_PHP"/>
</dbReference>
<dbReference type="Pfam" id="PF00149">
    <property type="entry name" value="Metallophos"/>
    <property type="match status" value="1"/>
</dbReference>
<dbReference type="RefSeq" id="WP_156562566.1">
    <property type="nucleotide sequence ID" value="NZ_CACRTV010000076.1"/>
</dbReference>
<accession>A0A6N3G5J2</accession>